<evidence type="ECO:0000313" key="2">
    <source>
        <dbReference type="Proteomes" id="UP000318349"/>
    </source>
</evidence>
<protein>
    <submittedName>
        <fullName evidence="1">Uncharacterized protein</fullName>
    </submittedName>
</protein>
<dbReference type="AlphaFoldDB" id="A0A557RBV2"/>
<sequence length="112" mass="11750">MALRHTPGAVGLHLHPAWASSTDATAAQHLRGGVFKVAFADPRGPDRPAALPPRGDTLRLDADCVAVDAHGACQRETPPQARAAAQSHARTAAANGIALLSLIALWQRLARR</sequence>
<dbReference type="Proteomes" id="UP000318349">
    <property type="component" value="Unassembled WGS sequence"/>
</dbReference>
<proteinExistence type="predicted"/>
<gene>
    <name evidence="1" type="ORF">FHP89_04085</name>
</gene>
<name>A0A557RBV2_9RHOO</name>
<comment type="caution">
    <text evidence="1">The sequence shown here is derived from an EMBL/GenBank/DDBJ whole genome shotgun (WGS) entry which is preliminary data.</text>
</comment>
<evidence type="ECO:0000313" key="1">
    <source>
        <dbReference type="EMBL" id="TVO78844.1"/>
    </source>
</evidence>
<organism evidence="1 2">
    <name type="scientific">Denitromonas halophila</name>
    <dbReference type="NCBI Taxonomy" id="1629404"/>
    <lineage>
        <taxon>Bacteria</taxon>
        <taxon>Pseudomonadati</taxon>
        <taxon>Pseudomonadota</taxon>
        <taxon>Betaproteobacteria</taxon>
        <taxon>Rhodocyclales</taxon>
        <taxon>Zoogloeaceae</taxon>
        <taxon>Denitromonas</taxon>
    </lineage>
</organism>
<reference evidence="1 2" key="1">
    <citation type="submission" date="2019-07" db="EMBL/GenBank/DDBJ databases">
        <title>The pathways for chlorine oxyanion respiration interact through the shared metabolite chlorate.</title>
        <authorList>
            <person name="Barnum T.P."/>
            <person name="Cheng Y."/>
            <person name="Hill K.A."/>
            <person name="Lucas L.N."/>
            <person name="Carlson H.K."/>
            <person name="Coates J.D."/>
        </authorList>
    </citation>
    <scope>NUCLEOTIDE SEQUENCE [LARGE SCALE GENOMIC DNA]</scope>
    <source>
        <strain evidence="1 2">SFB-1</strain>
    </source>
</reference>
<dbReference type="EMBL" id="VMNI01000004">
    <property type="protein sequence ID" value="TVO78844.1"/>
    <property type="molecule type" value="Genomic_DNA"/>
</dbReference>
<accession>A0A557RBV2</accession>